<evidence type="ECO:0000313" key="2">
    <source>
        <dbReference type="EMBL" id="CAD8770968.1"/>
    </source>
</evidence>
<accession>A0A7S0UY35</accession>
<feature type="region of interest" description="Disordered" evidence="1">
    <location>
        <begin position="1"/>
        <end position="36"/>
    </location>
</feature>
<evidence type="ECO:0000256" key="1">
    <source>
        <dbReference type="SAM" id="MobiDB-lite"/>
    </source>
</evidence>
<proteinExistence type="predicted"/>
<feature type="compositionally biased region" description="Polar residues" evidence="1">
    <location>
        <begin position="14"/>
        <end position="36"/>
    </location>
</feature>
<gene>
    <name evidence="2" type="ORF">PPAR00522_LOCUS7370</name>
</gene>
<dbReference type="EMBL" id="HBFM01011660">
    <property type="protein sequence ID" value="CAD8770968.1"/>
    <property type="molecule type" value="Transcribed_RNA"/>
</dbReference>
<sequence length="120" mass="13540">MRSKIVNPRRFNRKTVSPNMDPSSVNPSTTVKKNTVNQPTMNIPKMNSMFPSAGQVSFQGSVTPTVAAQLVARQTMKKKNKWMDRNWLGKGTSKRSEGSMDLRKRTLISSKQINQPRQGF</sequence>
<protein>
    <submittedName>
        <fullName evidence="2">Uncharacterized protein</fullName>
    </submittedName>
</protein>
<feature type="compositionally biased region" description="Polar residues" evidence="1">
    <location>
        <begin position="107"/>
        <end position="120"/>
    </location>
</feature>
<reference evidence="2" key="1">
    <citation type="submission" date="2021-01" db="EMBL/GenBank/DDBJ databases">
        <authorList>
            <person name="Corre E."/>
            <person name="Pelletier E."/>
            <person name="Niang G."/>
            <person name="Scheremetjew M."/>
            <person name="Finn R."/>
            <person name="Kale V."/>
            <person name="Holt S."/>
            <person name="Cochrane G."/>
            <person name="Meng A."/>
            <person name="Brown T."/>
            <person name="Cohen L."/>
        </authorList>
    </citation>
    <scope>NUCLEOTIDE SEQUENCE</scope>
    <source>
        <strain evidence="2">SAG 63-3</strain>
    </source>
</reference>
<name>A0A7S0UY35_9CHLO</name>
<feature type="compositionally biased region" description="Basic and acidic residues" evidence="1">
    <location>
        <begin position="94"/>
        <end position="104"/>
    </location>
</feature>
<feature type="region of interest" description="Disordered" evidence="1">
    <location>
        <begin position="76"/>
        <end position="120"/>
    </location>
</feature>
<dbReference type="AlphaFoldDB" id="A0A7S0UY35"/>
<organism evidence="2">
    <name type="scientific">Polytomella parva</name>
    <dbReference type="NCBI Taxonomy" id="51329"/>
    <lineage>
        <taxon>Eukaryota</taxon>
        <taxon>Viridiplantae</taxon>
        <taxon>Chlorophyta</taxon>
        <taxon>core chlorophytes</taxon>
        <taxon>Chlorophyceae</taxon>
        <taxon>CS clade</taxon>
        <taxon>Chlamydomonadales</taxon>
        <taxon>Chlamydomonadaceae</taxon>
        <taxon>Polytomella</taxon>
    </lineage>
</organism>